<feature type="domain" description="PIN" evidence="1">
    <location>
        <begin position="10"/>
        <end position="137"/>
    </location>
</feature>
<reference evidence="2 3" key="1">
    <citation type="submission" date="2019-07" db="EMBL/GenBank/DDBJ databases">
        <title>Whole genome shotgun sequence of Skermanella aerolata NBRC 106429.</title>
        <authorList>
            <person name="Hosoyama A."/>
            <person name="Uohara A."/>
            <person name="Ohji S."/>
            <person name="Ichikawa N."/>
        </authorList>
    </citation>
    <scope>NUCLEOTIDE SEQUENCE [LARGE SCALE GENOMIC DNA]</scope>
    <source>
        <strain evidence="2 3">NBRC 106429</strain>
    </source>
</reference>
<sequence length="171" mass="19506">MPDRPPAEWLVDTNILSNKTAADDNRHVAEWLRFYAGKIRISVITIAEMRRWLVLLERKVQQISDVKVRTREDMRLAHKREWYAAVIDRFADRIVPIDVAVAEQWAEISVRFPALRDGDKAIAATAIAKGYGVATRNLSDFRASGIALVNPFDPGTWEEIDDDPIRLLLDP</sequence>
<dbReference type="SUPFAM" id="SSF88723">
    <property type="entry name" value="PIN domain-like"/>
    <property type="match status" value="1"/>
</dbReference>
<dbReference type="InterPro" id="IPR002716">
    <property type="entry name" value="PIN_dom"/>
</dbReference>
<dbReference type="Proteomes" id="UP000321523">
    <property type="component" value="Unassembled WGS sequence"/>
</dbReference>
<accession>A0A512DUJ8</accession>
<comment type="caution">
    <text evidence="2">The sequence shown here is derived from an EMBL/GenBank/DDBJ whole genome shotgun (WGS) entry which is preliminary data.</text>
</comment>
<evidence type="ECO:0000313" key="2">
    <source>
        <dbReference type="EMBL" id="GEO40142.1"/>
    </source>
</evidence>
<protein>
    <submittedName>
        <fullName evidence="2">Ribonuclease VapC</fullName>
    </submittedName>
</protein>
<name>A0A512DUJ8_9PROT</name>
<dbReference type="InterPro" id="IPR029060">
    <property type="entry name" value="PIN-like_dom_sf"/>
</dbReference>
<dbReference type="Pfam" id="PF01850">
    <property type="entry name" value="PIN"/>
    <property type="match status" value="1"/>
</dbReference>
<dbReference type="OrthoDB" id="7188375at2"/>
<dbReference type="Gene3D" id="3.40.50.1010">
    <property type="entry name" value="5'-nuclease"/>
    <property type="match status" value="1"/>
</dbReference>
<gene>
    <name evidence="2" type="primary">vapC_4</name>
    <name evidence="2" type="ORF">SAE02_42900</name>
</gene>
<dbReference type="RefSeq" id="WP_044429693.1">
    <property type="nucleotide sequence ID" value="NZ_BJYZ01000020.1"/>
</dbReference>
<evidence type="ECO:0000259" key="1">
    <source>
        <dbReference type="Pfam" id="PF01850"/>
    </source>
</evidence>
<evidence type="ECO:0000313" key="3">
    <source>
        <dbReference type="Proteomes" id="UP000321523"/>
    </source>
</evidence>
<dbReference type="EMBL" id="BJYZ01000020">
    <property type="protein sequence ID" value="GEO40142.1"/>
    <property type="molecule type" value="Genomic_DNA"/>
</dbReference>
<organism evidence="2 3">
    <name type="scientific">Skermanella aerolata</name>
    <dbReference type="NCBI Taxonomy" id="393310"/>
    <lineage>
        <taxon>Bacteria</taxon>
        <taxon>Pseudomonadati</taxon>
        <taxon>Pseudomonadota</taxon>
        <taxon>Alphaproteobacteria</taxon>
        <taxon>Rhodospirillales</taxon>
        <taxon>Azospirillaceae</taxon>
        <taxon>Skermanella</taxon>
    </lineage>
</organism>
<dbReference type="AlphaFoldDB" id="A0A512DUJ8"/>
<proteinExistence type="predicted"/>
<keyword evidence="3" id="KW-1185">Reference proteome</keyword>